<sequence>MSRETHTSEEMECIGILYDKAGSAENVHITVPLNNDIGKLCTRDMLKSLPILQQRINDILTAKIGDKCDAKPTEERKEDRE</sequence>
<keyword evidence="2" id="KW-1185">Reference proteome</keyword>
<reference evidence="1 2" key="1">
    <citation type="journal article" date="2022" name="Front. Cell. Infect. Microbiol.">
        <title>The Genomes of Two Strains of Taenia crassiceps the Animal Model for the Study of Human Cysticercosis.</title>
        <authorList>
            <person name="Bobes R.J."/>
            <person name="Estrada K."/>
            <person name="Rios-Valencia D.G."/>
            <person name="Calderon-Gallegos A."/>
            <person name="de la Torre P."/>
            <person name="Carrero J.C."/>
            <person name="Sanchez-Flores A."/>
            <person name="Laclette J.P."/>
        </authorList>
    </citation>
    <scope>NUCLEOTIDE SEQUENCE [LARGE SCALE GENOMIC DNA]</scope>
    <source>
        <strain evidence="1">WFUcys</strain>
    </source>
</reference>
<gene>
    <name evidence="1" type="ORF">TcWFU_006094</name>
</gene>
<evidence type="ECO:0000313" key="1">
    <source>
        <dbReference type="EMBL" id="KAL5106910.1"/>
    </source>
</evidence>
<organism evidence="1 2">
    <name type="scientific">Taenia crassiceps</name>
    <dbReference type="NCBI Taxonomy" id="6207"/>
    <lineage>
        <taxon>Eukaryota</taxon>
        <taxon>Metazoa</taxon>
        <taxon>Spiralia</taxon>
        <taxon>Lophotrochozoa</taxon>
        <taxon>Platyhelminthes</taxon>
        <taxon>Cestoda</taxon>
        <taxon>Eucestoda</taxon>
        <taxon>Cyclophyllidea</taxon>
        <taxon>Taeniidae</taxon>
        <taxon>Taenia</taxon>
    </lineage>
</organism>
<name>A0ABR4QB91_9CEST</name>
<proteinExistence type="predicted"/>
<accession>A0ABR4QB91</accession>
<evidence type="ECO:0000313" key="2">
    <source>
        <dbReference type="Proteomes" id="UP001651158"/>
    </source>
</evidence>
<protein>
    <submittedName>
        <fullName evidence="1">Uncharacterized protein</fullName>
    </submittedName>
</protein>
<comment type="caution">
    <text evidence="1">The sequence shown here is derived from an EMBL/GenBank/DDBJ whole genome shotgun (WGS) entry which is preliminary data.</text>
</comment>
<dbReference type="EMBL" id="JAKROA010000005">
    <property type="protein sequence ID" value="KAL5106910.1"/>
    <property type="molecule type" value="Genomic_DNA"/>
</dbReference>
<dbReference type="Proteomes" id="UP001651158">
    <property type="component" value="Unassembled WGS sequence"/>
</dbReference>